<evidence type="ECO:0000256" key="1">
    <source>
        <dbReference type="ARBA" id="ARBA00004141"/>
    </source>
</evidence>
<dbReference type="EMBL" id="CAUYUJ010003024">
    <property type="protein sequence ID" value="CAK0803511.1"/>
    <property type="molecule type" value="Genomic_DNA"/>
</dbReference>
<protein>
    <recommendedName>
        <fullName evidence="11">Neurotransmitter-gated ion-channel ligand-binding domain-containing protein</fullName>
    </recommendedName>
</protein>
<dbReference type="Pfam" id="PF02932">
    <property type="entry name" value="Neur_chan_memb"/>
    <property type="match status" value="1"/>
</dbReference>
<evidence type="ECO:0000313" key="9">
    <source>
        <dbReference type="EMBL" id="CAK0803511.1"/>
    </source>
</evidence>
<dbReference type="InterPro" id="IPR006202">
    <property type="entry name" value="Neur_chan_lig-bd"/>
</dbReference>
<dbReference type="InterPro" id="IPR006029">
    <property type="entry name" value="Neurotrans-gated_channel_TM"/>
</dbReference>
<feature type="non-terminal residue" evidence="9">
    <location>
        <position position="642"/>
    </location>
</feature>
<dbReference type="InterPro" id="IPR006201">
    <property type="entry name" value="Neur_channel"/>
</dbReference>
<evidence type="ECO:0000259" key="8">
    <source>
        <dbReference type="Pfam" id="PF02932"/>
    </source>
</evidence>
<dbReference type="InterPro" id="IPR036734">
    <property type="entry name" value="Neur_chan_lig-bd_sf"/>
</dbReference>
<sequence length="642" mass="70518">TVQKRPVSRVWPNPVSPWLRAPAQLLHVTTEGPATSPPRESARERPHRAGAAAMRRARRGAAPRVALLALLPPTVAPADAGHRAGARGGNAQRGLGDLAARPVRCLGADPQELLRNLTSARAYNRLDHPGAAGGAPARVEQQIYVKKLVGVDQTGQTLTLSGFWRSAWLDERLAFAKEWGDCFDHLDLQLKRNLDGPPVQDPLLIWSPSLFFDNVLTESYGTYSFQVMPSGQVTRSIKILHKFSCAMDFGRMPFDSQRCPIRIMSYAEPDSSVNLGPIGNTFVDRHGDADGPVQNTLWTVADSFAAIAKEGYNFGSDAREYDVLTISFILQRRSAFYLRRDVAYAVLFVCMSYVGFFIDAESAPARAALATIPVLTMLSHLNSVEQTLPPLSERTWLHAILMLSLVYTGLAVVELAVVSATLSLERRRARRRATFEKLAKRMHDDDNPLNEREHKMFLTFFKTFDSAGIPDGTVSIKELRAGLRYFNVYYSLEQCEEVIALVRKKHVPAPSPRHKSLSGGERQDFDAPADAEAGRGPDSIAIALGGSPQSHNATPAVARGASVSAAAAAAQVVQEKPSYRTLPSPDLQRRVFFAALRSGRRNCLTPGFIGWFRLGLSQVDPLERCGRKTGNGGPMYDFSRCC</sequence>
<dbReference type="SUPFAM" id="SSF90112">
    <property type="entry name" value="Neurotransmitter-gated ion-channel transmembrane pore"/>
    <property type="match status" value="1"/>
</dbReference>
<dbReference type="CDD" id="cd18989">
    <property type="entry name" value="LGIC_ECD_cation"/>
    <property type="match status" value="1"/>
</dbReference>
<dbReference type="InterPro" id="IPR036719">
    <property type="entry name" value="Neuro-gated_channel_TM_sf"/>
</dbReference>
<evidence type="ECO:0000259" key="7">
    <source>
        <dbReference type="Pfam" id="PF02931"/>
    </source>
</evidence>
<feature type="region of interest" description="Disordered" evidence="5">
    <location>
        <begin position="509"/>
        <end position="546"/>
    </location>
</feature>
<dbReference type="SUPFAM" id="SSF47473">
    <property type="entry name" value="EF-hand"/>
    <property type="match status" value="1"/>
</dbReference>
<dbReference type="PRINTS" id="PR00252">
    <property type="entry name" value="NRIONCHANNEL"/>
</dbReference>
<feature type="transmembrane region" description="Helical" evidence="6">
    <location>
        <begin position="396"/>
        <end position="422"/>
    </location>
</feature>
<reference evidence="9" key="1">
    <citation type="submission" date="2023-10" db="EMBL/GenBank/DDBJ databases">
        <authorList>
            <person name="Chen Y."/>
            <person name="Shah S."/>
            <person name="Dougan E. K."/>
            <person name="Thang M."/>
            <person name="Chan C."/>
        </authorList>
    </citation>
    <scope>NUCLEOTIDE SEQUENCE [LARGE SCALE GENOMIC DNA]</scope>
</reference>
<evidence type="ECO:0000256" key="4">
    <source>
        <dbReference type="ARBA" id="ARBA00023136"/>
    </source>
</evidence>
<name>A0ABN9QFN1_9DINO</name>
<accession>A0ABN9QFN1</accession>
<gene>
    <name evidence="9" type="ORF">PCOR1329_LOCUS10648</name>
</gene>
<comment type="subcellular location">
    <subcellularLocation>
        <location evidence="1">Membrane</location>
        <topology evidence="1">Multi-pass membrane protein</topology>
    </subcellularLocation>
</comment>
<dbReference type="InterPro" id="IPR011992">
    <property type="entry name" value="EF-hand-dom_pair"/>
</dbReference>
<feature type="domain" description="Neurotransmitter-gated ion-channel transmembrane" evidence="8">
    <location>
        <begin position="346"/>
        <end position="455"/>
    </location>
</feature>
<evidence type="ECO:0000256" key="3">
    <source>
        <dbReference type="ARBA" id="ARBA00022989"/>
    </source>
</evidence>
<feature type="non-terminal residue" evidence="9">
    <location>
        <position position="1"/>
    </location>
</feature>
<evidence type="ECO:0008006" key="11">
    <source>
        <dbReference type="Google" id="ProtNLM"/>
    </source>
</evidence>
<feature type="domain" description="Neurotransmitter-gated ion-channel ligand-binding" evidence="7">
    <location>
        <begin position="111"/>
        <end position="333"/>
    </location>
</feature>
<keyword evidence="2 6" id="KW-0812">Transmembrane</keyword>
<keyword evidence="10" id="KW-1185">Reference proteome</keyword>
<organism evidence="9 10">
    <name type="scientific">Prorocentrum cordatum</name>
    <dbReference type="NCBI Taxonomy" id="2364126"/>
    <lineage>
        <taxon>Eukaryota</taxon>
        <taxon>Sar</taxon>
        <taxon>Alveolata</taxon>
        <taxon>Dinophyceae</taxon>
        <taxon>Prorocentrales</taxon>
        <taxon>Prorocentraceae</taxon>
        <taxon>Prorocentrum</taxon>
    </lineage>
</organism>
<dbReference type="Proteomes" id="UP001189429">
    <property type="component" value="Unassembled WGS sequence"/>
</dbReference>
<dbReference type="InterPro" id="IPR038050">
    <property type="entry name" value="Neuro_actylchol_rec"/>
</dbReference>
<dbReference type="Gene3D" id="2.70.170.10">
    <property type="entry name" value="Neurotransmitter-gated ion-channel ligand-binding domain"/>
    <property type="match status" value="1"/>
</dbReference>
<feature type="transmembrane region" description="Helical" evidence="6">
    <location>
        <begin position="342"/>
        <end position="360"/>
    </location>
</feature>
<feature type="region of interest" description="Disordered" evidence="5">
    <location>
        <begin position="29"/>
        <end position="52"/>
    </location>
</feature>
<evidence type="ECO:0000256" key="2">
    <source>
        <dbReference type="ARBA" id="ARBA00022692"/>
    </source>
</evidence>
<dbReference type="PANTHER" id="PTHR18945">
    <property type="entry name" value="NEUROTRANSMITTER GATED ION CHANNEL"/>
    <property type="match status" value="1"/>
</dbReference>
<evidence type="ECO:0000313" key="10">
    <source>
        <dbReference type="Proteomes" id="UP001189429"/>
    </source>
</evidence>
<dbReference type="SUPFAM" id="SSF63712">
    <property type="entry name" value="Nicotinic receptor ligand binding domain-like"/>
    <property type="match status" value="1"/>
</dbReference>
<dbReference type="Gene3D" id="1.20.58.390">
    <property type="entry name" value="Neurotransmitter-gated ion-channel transmembrane domain"/>
    <property type="match status" value="1"/>
</dbReference>
<evidence type="ECO:0000256" key="6">
    <source>
        <dbReference type="SAM" id="Phobius"/>
    </source>
</evidence>
<dbReference type="Pfam" id="PF02931">
    <property type="entry name" value="Neur_chan_LBD"/>
    <property type="match status" value="1"/>
</dbReference>
<comment type="caution">
    <text evidence="9">The sequence shown here is derived from an EMBL/GenBank/DDBJ whole genome shotgun (WGS) entry which is preliminary data.</text>
</comment>
<proteinExistence type="predicted"/>
<keyword evidence="3 6" id="KW-1133">Transmembrane helix</keyword>
<keyword evidence="4 6" id="KW-0472">Membrane</keyword>
<evidence type="ECO:0000256" key="5">
    <source>
        <dbReference type="SAM" id="MobiDB-lite"/>
    </source>
</evidence>